<accession>A0A1Y2K254</accession>
<keyword evidence="2" id="KW-0378">Hydrolase</keyword>
<keyword evidence="3" id="KW-1185">Reference proteome</keyword>
<protein>
    <submittedName>
        <fullName evidence="2">Putative metal-dependent hydrolase</fullName>
    </submittedName>
</protein>
<evidence type="ECO:0000313" key="3">
    <source>
        <dbReference type="Proteomes" id="UP000194003"/>
    </source>
</evidence>
<feature type="domain" description="YgjP-like metallopeptidase" evidence="1">
    <location>
        <begin position="25"/>
        <end position="234"/>
    </location>
</feature>
<dbReference type="EMBL" id="LVJN01000020">
    <property type="protein sequence ID" value="OSM01737.1"/>
    <property type="molecule type" value="Genomic_DNA"/>
</dbReference>
<evidence type="ECO:0000259" key="1">
    <source>
        <dbReference type="Pfam" id="PF01863"/>
    </source>
</evidence>
<dbReference type="Proteomes" id="UP000194003">
    <property type="component" value="Unassembled WGS sequence"/>
</dbReference>
<dbReference type="RefSeq" id="WP_085444007.1">
    <property type="nucleotide sequence ID" value="NZ_LVJN01000020.1"/>
</dbReference>
<dbReference type="InterPro" id="IPR053136">
    <property type="entry name" value="UTP_pyrophosphatase-like"/>
</dbReference>
<evidence type="ECO:0000313" key="2">
    <source>
        <dbReference type="EMBL" id="OSM01737.1"/>
    </source>
</evidence>
<dbReference type="PANTHER" id="PTHR30399">
    <property type="entry name" value="UNCHARACTERIZED PROTEIN YGJP"/>
    <property type="match status" value="1"/>
</dbReference>
<dbReference type="OrthoDB" id="9795402at2"/>
<reference evidence="2 3" key="1">
    <citation type="journal article" date="2016" name="BMC Genomics">
        <title>Combined genomic and structural analyses of a cultured magnetotactic bacterium reveals its niche adaptation to a dynamic environment.</title>
        <authorList>
            <person name="Araujo A.C."/>
            <person name="Morillo V."/>
            <person name="Cypriano J."/>
            <person name="Teixeira L.C."/>
            <person name="Leao P."/>
            <person name="Lyra S."/>
            <person name="Almeida L.G."/>
            <person name="Bazylinski D.A."/>
            <person name="Vasconcellos A.T."/>
            <person name="Abreu F."/>
            <person name="Lins U."/>
        </authorList>
    </citation>
    <scope>NUCLEOTIDE SEQUENCE [LARGE SCALE GENOMIC DNA]</scope>
    <source>
        <strain evidence="2 3">IT-1</strain>
    </source>
</reference>
<dbReference type="PANTHER" id="PTHR30399:SF1">
    <property type="entry name" value="UTP PYROPHOSPHATASE"/>
    <property type="match status" value="1"/>
</dbReference>
<dbReference type="AlphaFoldDB" id="A0A1Y2K254"/>
<dbReference type="Pfam" id="PF01863">
    <property type="entry name" value="YgjP-like"/>
    <property type="match status" value="1"/>
</dbReference>
<dbReference type="GO" id="GO:0016787">
    <property type="term" value="F:hydrolase activity"/>
    <property type="evidence" value="ECO:0007669"/>
    <property type="project" value="UniProtKB-KW"/>
</dbReference>
<comment type="caution">
    <text evidence="2">The sequence shown here is derived from an EMBL/GenBank/DDBJ whole genome shotgun (WGS) entry which is preliminary data.</text>
</comment>
<name>A0A1Y2K254_9PROT</name>
<dbReference type="InterPro" id="IPR002725">
    <property type="entry name" value="YgjP-like_metallopeptidase"/>
</dbReference>
<dbReference type="Gene3D" id="3.30.2010.10">
    <property type="entry name" value="Metalloproteases ('zincins'), catalytic domain"/>
    <property type="match status" value="1"/>
</dbReference>
<proteinExistence type="predicted"/>
<gene>
    <name evidence="2" type="ORF">MAIT1_01767</name>
</gene>
<dbReference type="CDD" id="cd07344">
    <property type="entry name" value="M48_yhfN_like"/>
    <property type="match status" value="1"/>
</dbReference>
<organism evidence="2 3">
    <name type="scientific">Magnetofaba australis IT-1</name>
    <dbReference type="NCBI Taxonomy" id="1434232"/>
    <lineage>
        <taxon>Bacteria</taxon>
        <taxon>Pseudomonadati</taxon>
        <taxon>Pseudomonadota</taxon>
        <taxon>Magnetococcia</taxon>
        <taxon>Magnetococcales</taxon>
        <taxon>Magnetococcaceae</taxon>
        <taxon>Magnetofaba</taxon>
    </lineage>
</organism>
<sequence length="237" mass="27415">MDQFHITLEDGSSCPVQVVRSPRRRTVQLVIRKDGAVTARTPKRINNTWLIAWAQERAPWITRKRSELLTRFPTSPTPLFEPGAPHLHLGKIYQLDPQLAARKRILIQGDRLVIHAHTPNRPEALAAQLDAWRADYAQRLFSARLARCFPPFAQMGFTRPTLRLRLLKRSWGNMRSDGRMTLNRDLIRAPLTCLDYVIVHELCHMAHMNHSPAYRALLTQMRPNWRADKALLERTLA</sequence>
<dbReference type="STRING" id="1434232.MAIT1_01767"/>